<dbReference type="Pfam" id="PF02371">
    <property type="entry name" value="Transposase_20"/>
    <property type="match status" value="1"/>
</dbReference>
<evidence type="ECO:0000313" key="2">
    <source>
        <dbReference type="EMBL" id="TSB01585.1"/>
    </source>
</evidence>
<dbReference type="AlphaFoldDB" id="A0A553WA66"/>
<dbReference type="PANTHER" id="PTHR33055:SF3">
    <property type="entry name" value="PUTATIVE TRANSPOSASE FOR IS117-RELATED"/>
    <property type="match status" value="1"/>
</dbReference>
<dbReference type="GO" id="GO:0003677">
    <property type="term" value="F:DNA binding"/>
    <property type="evidence" value="ECO:0007669"/>
    <property type="project" value="InterPro"/>
</dbReference>
<sequence length="277" mass="31414">MIRQRTEFMNAACGFMAKFGITVPRGHCYIEPLLEQFDLDKNIPDIARELGHKLYDEWSEHECRTKAAEEQLKYWVAQNEWIQRLVAIPGIGPVAATLLILKAPDPHHFRSGRDLAAWVCDRDTKYSAAFVQALRACSTPYSRIRNALKAEGITTVQLPPRCINLNAFAERLVRSIKQECLSKMISSVSDSFAMSSSNILNIITMNETIRASTTAFWCHFRKQQLSEPMSNGINDRAVSSIFTIGGLSNVAAFEFLDMTRSYNRTFSKRTKMRPPLV</sequence>
<accession>A0A553WA66</accession>
<dbReference type="RefSeq" id="WP_143776803.1">
    <property type="nucleotide sequence ID" value="NZ_VKKU01000002.1"/>
</dbReference>
<dbReference type="GO" id="GO:0006313">
    <property type="term" value="P:DNA transposition"/>
    <property type="evidence" value="ECO:0007669"/>
    <property type="project" value="InterPro"/>
</dbReference>
<dbReference type="GO" id="GO:0004803">
    <property type="term" value="F:transposase activity"/>
    <property type="evidence" value="ECO:0007669"/>
    <property type="project" value="InterPro"/>
</dbReference>
<gene>
    <name evidence="2" type="ORF">FOM92_10385</name>
</gene>
<protein>
    <submittedName>
        <fullName evidence="2">Transposase</fullName>
    </submittedName>
</protein>
<proteinExistence type="predicted"/>
<feature type="domain" description="Transposase IS116/IS110/IS902 C-terminal" evidence="1">
    <location>
        <begin position="83"/>
        <end position="120"/>
    </location>
</feature>
<dbReference type="Proteomes" id="UP000320160">
    <property type="component" value="Unassembled WGS sequence"/>
</dbReference>
<organism evidence="2 3">
    <name type="scientific">Sphingorhabdus contaminans</name>
    <dbReference type="NCBI Taxonomy" id="1343899"/>
    <lineage>
        <taxon>Bacteria</taxon>
        <taxon>Pseudomonadati</taxon>
        <taxon>Pseudomonadota</taxon>
        <taxon>Alphaproteobacteria</taxon>
        <taxon>Sphingomonadales</taxon>
        <taxon>Sphingomonadaceae</taxon>
        <taxon>Sphingorhabdus</taxon>
    </lineage>
</organism>
<comment type="caution">
    <text evidence="2">The sequence shown here is derived from an EMBL/GenBank/DDBJ whole genome shotgun (WGS) entry which is preliminary data.</text>
</comment>
<reference evidence="2 3" key="1">
    <citation type="submission" date="2019-07" db="EMBL/GenBank/DDBJ databases">
        <authorList>
            <person name="Park M."/>
        </authorList>
    </citation>
    <scope>NUCLEOTIDE SEQUENCE [LARGE SCALE GENOMIC DNA]</scope>
    <source>
        <strain evidence="2 3">KCTC32445</strain>
    </source>
</reference>
<name>A0A553WA66_9SPHN</name>
<keyword evidence="3" id="KW-1185">Reference proteome</keyword>
<dbReference type="OrthoDB" id="5289737at2"/>
<evidence type="ECO:0000259" key="1">
    <source>
        <dbReference type="Pfam" id="PF02371"/>
    </source>
</evidence>
<evidence type="ECO:0000313" key="3">
    <source>
        <dbReference type="Proteomes" id="UP000320160"/>
    </source>
</evidence>
<dbReference type="InterPro" id="IPR047650">
    <property type="entry name" value="Transpos_IS110"/>
</dbReference>
<dbReference type="EMBL" id="VKKU01000002">
    <property type="protein sequence ID" value="TSB01585.1"/>
    <property type="molecule type" value="Genomic_DNA"/>
</dbReference>
<dbReference type="PANTHER" id="PTHR33055">
    <property type="entry name" value="TRANSPOSASE FOR INSERTION SEQUENCE ELEMENT IS1111A"/>
    <property type="match status" value="1"/>
</dbReference>
<dbReference type="InterPro" id="IPR003346">
    <property type="entry name" value="Transposase_20"/>
</dbReference>